<dbReference type="EC" id="3.5.1.19" evidence="6"/>
<keyword evidence="8" id="KW-0732">Signal</keyword>
<dbReference type="Gene3D" id="3.40.50.850">
    <property type="entry name" value="Isochorismatase-like"/>
    <property type="match status" value="1"/>
</dbReference>
<dbReference type="GO" id="GO:0008936">
    <property type="term" value="F:nicotinamidase activity"/>
    <property type="evidence" value="ECO:0007669"/>
    <property type="project" value="UniProtKB-EC"/>
</dbReference>
<dbReference type="Proteomes" id="UP000663881">
    <property type="component" value="Unassembled WGS sequence"/>
</dbReference>
<dbReference type="InterPro" id="IPR052347">
    <property type="entry name" value="Isochorismatase_Nicotinamidase"/>
</dbReference>
<evidence type="ECO:0000256" key="6">
    <source>
        <dbReference type="ARBA" id="ARBA00039017"/>
    </source>
</evidence>
<reference evidence="10" key="1">
    <citation type="submission" date="2021-02" db="EMBL/GenBank/DDBJ databases">
        <authorList>
            <person name="Nowell W R."/>
        </authorList>
    </citation>
    <scope>NUCLEOTIDE SEQUENCE</scope>
</reference>
<sequence>MHISLLVFSISLISTTLSNPVHYDQINNKLTAISEQIDQAELRLNNSITKLLSKLDSSNHDLTQLIKSLHTSRVVDNIQSSNQAVSALLIIDVQYDFIDGSLALKNCPSKHNGEEVIPVINQLLDSHKFDVVAYSHDWHPTNHISFFDNLHLRSHLLTPDSIPLADLKLYSTATFAINGLPRMEQSLWPRHCVQNTHGAKLHSDLKVIEEDNAQNISVIHIQKGTKPDVDSYSAFWDNSKLSETQLNQFLKEKGVTQVFVVGLATDWCVYSTAIHGMEHGYKTFIIEDACRGVDEKTIKERLNDFTQKNGHIIKSSQVKDYIQE</sequence>
<evidence type="ECO:0000313" key="11">
    <source>
        <dbReference type="EMBL" id="CAF3651361.1"/>
    </source>
</evidence>
<gene>
    <name evidence="11" type="ORF">OKA104_LOCUS9217</name>
    <name evidence="10" type="ORF">VCS650_LOCUS3066</name>
</gene>
<feature type="chain" id="PRO_5035597286" description="nicotinamidase" evidence="8">
    <location>
        <begin position="19"/>
        <end position="324"/>
    </location>
</feature>
<evidence type="ECO:0000256" key="1">
    <source>
        <dbReference type="ARBA" id="ARBA00006336"/>
    </source>
</evidence>
<organism evidence="10 12">
    <name type="scientific">Adineta steineri</name>
    <dbReference type="NCBI Taxonomy" id="433720"/>
    <lineage>
        <taxon>Eukaryota</taxon>
        <taxon>Metazoa</taxon>
        <taxon>Spiralia</taxon>
        <taxon>Gnathifera</taxon>
        <taxon>Rotifera</taxon>
        <taxon>Eurotatoria</taxon>
        <taxon>Bdelloidea</taxon>
        <taxon>Adinetida</taxon>
        <taxon>Adinetidae</taxon>
        <taxon>Adineta</taxon>
    </lineage>
</organism>
<comment type="caution">
    <text evidence="10">The sequence shown here is derived from an EMBL/GenBank/DDBJ whole genome shotgun (WGS) entry which is preliminary data.</text>
</comment>
<comment type="pathway">
    <text evidence="5">Cofactor biosynthesis; nicotinate biosynthesis; nicotinate from nicotinamide: step 1/1.</text>
</comment>
<proteinExistence type="inferred from homology"/>
<dbReference type="AlphaFoldDB" id="A0A813RJV8"/>
<evidence type="ECO:0000256" key="7">
    <source>
        <dbReference type="ARBA" id="ARBA00043224"/>
    </source>
</evidence>
<evidence type="ECO:0000256" key="3">
    <source>
        <dbReference type="ARBA" id="ARBA00022723"/>
    </source>
</evidence>
<dbReference type="CDD" id="cd01011">
    <property type="entry name" value="nicotinamidase"/>
    <property type="match status" value="1"/>
</dbReference>
<evidence type="ECO:0000259" key="9">
    <source>
        <dbReference type="Pfam" id="PF00857"/>
    </source>
</evidence>
<keyword evidence="4" id="KW-0378">Hydrolase</keyword>
<name>A0A813RJV8_9BILA</name>
<dbReference type="GO" id="GO:0046872">
    <property type="term" value="F:metal ion binding"/>
    <property type="evidence" value="ECO:0007669"/>
    <property type="project" value="UniProtKB-KW"/>
</dbReference>
<evidence type="ECO:0000256" key="4">
    <source>
        <dbReference type="ARBA" id="ARBA00022801"/>
    </source>
</evidence>
<dbReference type="InterPro" id="IPR000868">
    <property type="entry name" value="Isochorismatase-like_dom"/>
</dbReference>
<dbReference type="PANTHER" id="PTHR11080:SF2">
    <property type="entry name" value="LD05707P"/>
    <property type="match status" value="1"/>
</dbReference>
<dbReference type="OrthoDB" id="167809at2759"/>
<dbReference type="GO" id="GO:0019363">
    <property type="term" value="P:pyridine nucleotide biosynthetic process"/>
    <property type="evidence" value="ECO:0007669"/>
    <property type="project" value="UniProtKB-KW"/>
</dbReference>
<evidence type="ECO:0000313" key="12">
    <source>
        <dbReference type="Proteomes" id="UP000663891"/>
    </source>
</evidence>
<evidence type="ECO:0000256" key="2">
    <source>
        <dbReference type="ARBA" id="ARBA00022642"/>
    </source>
</evidence>
<dbReference type="EMBL" id="CAJOAY010000387">
    <property type="protein sequence ID" value="CAF3651361.1"/>
    <property type="molecule type" value="Genomic_DNA"/>
</dbReference>
<dbReference type="InterPro" id="IPR036380">
    <property type="entry name" value="Isochorismatase-like_sf"/>
</dbReference>
<evidence type="ECO:0000313" key="10">
    <source>
        <dbReference type="EMBL" id="CAF0783390.1"/>
    </source>
</evidence>
<dbReference type="EMBL" id="CAJNON010000016">
    <property type="protein sequence ID" value="CAF0783390.1"/>
    <property type="molecule type" value="Genomic_DNA"/>
</dbReference>
<dbReference type="Proteomes" id="UP000663891">
    <property type="component" value="Unassembled WGS sequence"/>
</dbReference>
<dbReference type="Pfam" id="PF00857">
    <property type="entry name" value="Isochorismatase"/>
    <property type="match status" value="1"/>
</dbReference>
<comment type="similarity">
    <text evidence="1">Belongs to the isochorismatase family.</text>
</comment>
<evidence type="ECO:0000256" key="8">
    <source>
        <dbReference type="SAM" id="SignalP"/>
    </source>
</evidence>
<dbReference type="SUPFAM" id="SSF52499">
    <property type="entry name" value="Isochorismatase-like hydrolases"/>
    <property type="match status" value="1"/>
</dbReference>
<keyword evidence="2" id="KW-0662">Pyridine nucleotide biosynthesis</keyword>
<feature type="signal peptide" evidence="8">
    <location>
        <begin position="1"/>
        <end position="18"/>
    </location>
</feature>
<protein>
    <recommendedName>
        <fullName evidence="6">nicotinamidase</fullName>
        <ecNumber evidence="6">3.5.1.19</ecNumber>
    </recommendedName>
    <alternativeName>
        <fullName evidence="7">Nicotinamide deamidase</fullName>
    </alternativeName>
</protein>
<dbReference type="PANTHER" id="PTHR11080">
    <property type="entry name" value="PYRAZINAMIDASE/NICOTINAMIDASE"/>
    <property type="match status" value="1"/>
</dbReference>
<evidence type="ECO:0000256" key="5">
    <source>
        <dbReference type="ARBA" id="ARBA00037900"/>
    </source>
</evidence>
<feature type="domain" description="Isochorismatase-like" evidence="9">
    <location>
        <begin position="86"/>
        <end position="315"/>
    </location>
</feature>
<accession>A0A813RJV8</accession>
<keyword evidence="3" id="KW-0479">Metal-binding</keyword>